<proteinExistence type="predicted"/>
<feature type="signal peptide" evidence="1">
    <location>
        <begin position="1"/>
        <end position="19"/>
    </location>
</feature>
<evidence type="ECO:0000259" key="2">
    <source>
        <dbReference type="SMART" id="SM00198"/>
    </source>
</evidence>
<dbReference type="Proteomes" id="UP001651158">
    <property type="component" value="Unassembled WGS sequence"/>
</dbReference>
<comment type="caution">
    <text evidence="3">The sequence shown here is derived from an EMBL/GenBank/DDBJ whole genome shotgun (WGS) entry which is preliminary data.</text>
</comment>
<dbReference type="SMART" id="SM00198">
    <property type="entry name" value="SCP"/>
    <property type="match status" value="1"/>
</dbReference>
<dbReference type="EMBL" id="JAKROA010000018">
    <property type="protein sequence ID" value="KAL5103436.1"/>
    <property type="molecule type" value="Genomic_DNA"/>
</dbReference>
<evidence type="ECO:0000313" key="3">
    <source>
        <dbReference type="EMBL" id="KAL5103436.1"/>
    </source>
</evidence>
<accession>A0ABR4Q1H2</accession>
<dbReference type="PRINTS" id="PR00837">
    <property type="entry name" value="V5TPXLIKE"/>
</dbReference>
<feature type="chain" id="PRO_5047365315" evidence="1">
    <location>
        <begin position="20"/>
        <end position="232"/>
    </location>
</feature>
<evidence type="ECO:0000313" key="4">
    <source>
        <dbReference type="Proteomes" id="UP001651158"/>
    </source>
</evidence>
<dbReference type="InterPro" id="IPR014044">
    <property type="entry name" value="CAP_dom"/>
</dbReference>
<keyword evidence="1" id="KW-0732">Signal</keyword>
<name>A0ABR4Q1H2_9CEST</name>
<organism evidence="3 4">
    <name type="scientific">Taenia crassiceps</name>
    <dbReference type="NCBI Taxonomy" id="6207"/>
    <lineage>
        <taxon>Eukaryota</taxon>
        <taxon>Metazoa</taxon>
        <taxon>Spiralia</taxon>
        <taxon>Lophotrochozoa</taxon>
        <taxon>Platyhelminthes</taxon>
        <taxon>Cestoda</taxon>
        <taxon>Eucestoda</taxon>
        <taxon>Cyclophyllidea</taxon>
        <taxon>Taeniidae</taxon>
        <taxon>Taenia</taxon>
    </lineage>
</organism>
<dbReference type="InterPro" id="IPR018244">
    <property type="entry name" value="Allrgn_V5/Tpx1_CS"/>
</dbReference>
<protein>
    <submittedName>
        <fullName evidence="3">Glioma pathogenesis-related protein 1</fullName>
    </submittedName>
</protein>
<dbReference type="InterPro" id="IPR035940">
    <property type="entry name" value="CAP_sf"/>
</dbReference>
<dbReference type="PANTHER" id="PTHR10334">
    <property type="entry name" value="CYSTEINE-RICH SECRETORY PROTEIN-RELATED"/>
    <property type="match status" value="1"/>
</dbReference>
<gene>
    <name evidence="3" type="ORF">TcWFU_009216</name>
</gene>
<reference evidence="3 4" key="1">
    <citation type="journal article" date="2022" name="Front. Cell. Infect. Microbiol.">
        <title>The Genomes of Two Strains of Taenia crassiceps the Animal Model for the Study of Human Cysticercosis.</title>
        <authorList>
            <person name="Bobes R.J."/>
            <person name="Estrada K."/>
            <person name="Rios-Valencia D.G."/>
            <person name="Calderon-Gallegos A."/>
            <person name="de la Torre P."/>
            <person name="Carrero J.C."/>
            <person name="Sanchez-Flores A."/>
            <person name="Laclette J.P."/>
        </authorList>
    </citation>
    <scope>NUCLEOTIDE SEQUENCE [LARGE SCALE GENOMIC DNA]</scope>
    <source>
        <strain evidence="3">WFUcys</strain>
    </source>
</reference>
<sequence>MSSALVLVSLVVLLSTATCQWPTNVERAHILEAHLRVRENVIPRASNMLLMRYSSAMECLAAYWASFCRFEHPNPSLYPWYRGIGQNLAIHSGFKPHLTESVCGWEGERKFFDFFNNTCSKVCGHYTQLVWANSDQVGCAMRRCDGIKPHWSNPQYLTVCQYKPGGNYIGQRPYVYGHSCSRCPKGSWCYRRQCVKHYRPEEVYPTTLIVNPNERTVPACLPPKFYSFIQYS</sequence>
<dbReference type="InterPro" id="IPR001283">
    <property type="entry name" value="CRISP-related"/>
</dbReference>
<dbReference type="PROSITE" id="PS01009">
    <property type="entry name" value="CRISP_1"/>
    <property type="match status" value="1"/>
</dbReference>
<dbReference type="Gene3D" id="3.40.33.10">
    <property type="entry name" value="CAP"/>
    <property type="match status" value="1"/>
</dbReference>
<keyword evidence="4" id="KW-1185">Reference proteome</keyword>
<feature type="domain" description="SCP" evidence="2">
    <location>
        <begin position="25"/>
        <end position="170"/>
    </location>
</feature>
<dbReference type="Pfam" id="PF00188">
    <property type="entry name" value="CAP"/>
    <property type="match status" value="1"/>
</dbReference>
<evidence type="ECO:0000256" key="1">
    <source>
        <dbReference type="SAM" id="SignalP"/>
    </source>
</evidence>
<dbReference type="SUPFAM" id="SSF55797">
    <property type="entry name" value="PR-1-like"/>
    <property type="match status" value="1"/>
</dbReference>